<dbReference type="InterPro" id="IPR027417">
    <property type="entry name" value="P-loop_NTPase"/>
</dbReference>
<protein>
    <submittedName>
        <fullName evidence="6">DNA/RNA helicase</fullName>
    </submittedName>
</protein>
<dbReference type="GO" id="GO:0016787">
    <property type="term" value="F:hydrolase activity"/>
    <property type="evidence" value="ECO:0007669"/>
    <property type="project" value="InterPro"/>
</dbReference>
<evidence type="ECO:0000259" key="4">
    <source>
        <dbReference type="PROSITE" id="PS51192"/>
    </source>
</evidence>
<dbReference type="AlphaFoldDB" id="A0A1B9AZ05"/>
<keyword evidence="1" id="KW-0547">Nucleotide-binding</keyword>
<feature type="domain" description="Helicase ATP-binding" evidence="4">
    <location>
        <begin position="124"/>
        <end position="276"/>
    </location>
</feature>
<keyword evidence="2" id="KW-0067">ATP-binding</keyword>
<evidence type="ECO:0000256" key="3">
    <source>
        <dbReference type="ARBA" id="ARBA00023125"/>
    </source>
</evidence>
<evidence type="ECO:0000256" key="2">
    <source>
        <dbReference type="ARBA" id="ARBA00022840"/>
    </source>
</evidence>
<evidence type="ECO:0000259" key="5">
    <source>
        <dbReference type="PROSITE" id="PS51194"/>
    </source>
</evidence>
<organism evidence="6 7">
    <name type="scientific">Pseudobacillus wudalianchiensis</name>
    <dbReference type="NCBI Taxonomy" id="1743143"/>
    <lineage>
        <taxon>Bacteria</taxon>
        <taxon>Bacillati</taxon>
        <taxon>Bacillota</taxon>
        <taxon>Bacilli</taxon>
        <taxon>Bacillales</taxon>
        <taxon>Bacillaceae</taxon>
        <taxon>Pseudobacillus</taxon>
    </lineage>
</organism>
<dbReference type="FunFam" id="3.40.50.300:FF:001736">
    <property type="entry name" value="COMF operon protein 1"/>
    <property type="match status" value="1"/>
</dbReference>
<keyword evidence="6" id="KW-0347">Helicase</keyword>
<name>A0A1B9AZ05_9BACI</name>
<dbReference type="PANTHER" id="PTHR30580:SF1">
    <property type="entry name" value="COMF OPERON PROTEIN 1"/>
    <property type="match status" value="1"/>
</dbReference>
<dbReference type="GO" id="GO:0006310">
    <property type="term" value="P:DNA recombination"/>
    <property type="evidence" value="ECO:0007669"/>
    <property type="project" value="TreeGrafter"/>
</dbReference>
<dbReference type="GO" id="GO:0003677">
    <property type="term" value="F:DNA binding"/>
    <property type="evidence" value="ECO:0007669"/>
    <property type="project" value="UniProtKB-KW"/>
</dbReference>
<keyword evidence="3" id="KW-0238">DNA-binding</keyword>
<dbReference type="SMART" id="SM00490">
    <property type="entry name" value="HELICc"/>
    <property type="match status" value="1"/>
</dbReference>
<dbReference type="GO" id="GO:0006302">
    <property type="term" value="P:double-strand break repair"/>
    <property type="evidence" value="ECO:0007669"/>
    <property type="project" value="TreeGrafter"/>
</dbReference>
<accession>A0A1B9AZ05</accession>
<dbReference type="Pfam" id="PF04851">
    <property type="entry name" value="ResIII"/>
    <property type="match status" value="1"/>
</dbReference>
<dbReference type="Proteomes" id="UP000092578">
    <property type="component" value="Unassembled WGS sequence"/>
</dbReference>
<dbReference type="CDD" id="cd17925">
    <property type="entry name" value="DEXDc_ComFA"/>
    <property type="match status" value="1"/>
</dbReference>
<dbReference type="InterPro" id="IPR014001">
    <property type="entry name" value="Helicase_ATP-bd"/>
</dbReference>
<dbReference type="PANTHER" id="PTHR30580">
    <property type="entry name" value="PRIMOSOMAL PROTEIN N"/>
    <property type="match status" value="1"/>
</dbReference>
<dbReference type="PROSITE" id="PS51192">
    <property type="entry name" value="HELICASE_ATP_BIND_1"/>
    <property type="match status" value="1"/>
</dbReference>
<dbReference type="SMART" id="SM00487">
    <property type="entry name" value="DEXDc"/>
    <property type="match status" value="1"/>
</dbReference>
<dbReference type="SUPFAM" id="SSF52540">
    <property type="entry name" value="P-loop containing nucleoside triphosphate hydrolases"/>
    <property type="match status" value="1"/>
</dbReference>
<proteinExistence type="predicted"/>
<keyword evidence="6" id="KW-0378">Hydrolase</keyword>
<comment type="caution">
    <text evidence="6">The sequence shown here is derived from an EMBL/GenBank/DDBJ whole genome shotgun (WGS) entry which is preliminary data.</text>
</comment>
<dbReference type="InterPro" id="IPR001650">
    <property type="entry name" value="Helicase_C-like"/>
</dbReference>
<dbReference type="PROSITE" id="PS51194">
    <property type="entry name" value="HELICASE_CTER"/>
    <property type="match status" value="1"/>
</dbReference>
<dbReference type="GO" id="GO:0006270">
    <property type="term" value="P:DNA replication initiation"/>
    <property type="evidence" value="ECO:0007669"/>
    <property type="project" value="TreeGrafter"/>
</dbReference>
<dbReference type="Gene3D" id="3.40.50.300">
    <property type="entry name" value="P-loop containing nucleotide triphosphate hydrolases"/>
    <property type="match status" value="2"/>
</dbReference>
<dbReference type="Pfam" id="PF00271">
    <property type="entry name" value="Helicase_C"/>
    <property type="match status" value="1"/>
</dbReference>
<keyword evidence="7" id="KW-1185">Reference proteome</keyword>
<feature type="domain" description="Helicase C-terminal" evidence="5">
    <location>
        <begin position="309"/>
        <end position="455"/>
    </location>
</feature>
<sequence length="455" mass="51183">MHPSHSSSSIAAFLSGRLLLQEEIPFPLPDSPNTERLPGISKKKQTFYCERCGNDQQDRFAVFPCARCKTMCPYCRHCLMMGRVSGCTQLVHWTGPEPPHEGNGTLQWSGQLSEGQSAASRAVVQAVRHNSEQLIWAVCGAGKTEVLFRGIESALLAGKRVCIATPRTDVVLELAPRLQKVFPGTTVTALYGGSPDRHRYSPLVVSTTHQLFRFYQAFDVTIVDEVDAFPYSYDTSLQFAVQKARKPESALIYLTATPNETWQKECRQGNRPFVKIPARFHRQPLPVPLLSWCGNWRKATQKGRLPANVKDWTMKRLQENKQALLFFPHIDSMQKALLLFQQLDPLITSVHAEDPQRKEKVALMRTRQLPLLLSTTILERGVTFPNIDVAVIGAEDDVFTESALVQIAGRAGRSADFPDGEVRFFHYGKTKAIVKAVSHIEQMNREGIERGWLDR</sequence>
<reference evidence="7" key="1">
    <citation type="submission" date="2016-05" db="EMBL/GenBank/DDBJ databases">
        <authorList>
            <person name="Liu B."/>
            <person name="Wang J."/>
            <person name="Zhu Y."/>
            <person name="Liu G."/>
            <person name="Chen Q."/>
            <person name="Chen Z."/>
            <person name="Lan J."/>
            <person name="Che J."/>
            <person name="Ge C."/>
            <person name="Shi H."/>
            <person name="Pan Z."/>
            <person name="Liu X."/>
        </authorList>
    </citation>
    <scope>NUCLEOTIDE SEQUENCE [LARGE SCALE GENOMIC DNA]</scope>
    <source>
        <strain evidence="7">FJAT-27215</strain>
    </source>
</reference>
<gene>
    <name evidence="6" type="ORF">A8F95_06240</name>
</gene>
<dbReference type="GO" id="GO:0043138">
    <property type="term" value="F:3'-5' DNA helicase activity"/>
    <property type="evidence" value="ECO:0007669"/>
    <property type="project" value="TreeGrafter"/>
</dbReference>
<dbReference type="EMBL" id="MAYT01000012">
    <property type="protein sequence ID" value="OCA89011.1"/>
    <property type="molecule type" value="Genomic_DNA"/>
</dbReference>
<evidence type="ECO:0000313" key="6">
    <source>
        <dbReference type="EMBL" id="OCA89011.1"/>
    </source>
</evidence>
<dbReference type="CDD" id="cd18785">
    <property type="entry name" value="SF2_C"/>
    <property type="match status" value="1"/>
</dbReference>
<dbReference type="RefSeq" id="WP_065410323.1">
    <property type="nucleotide sequence ID" value="NZ_MAYT01000012.1"/>
</dbReference>
<dbReference type="InterPro" id="IPR006935">
    <property type="entry name" value="Helicase/UvrB_N"/>
</dbReference>
<dbReference type="GO" id="GO:0005524">
    <property type="term" value="F:ATP binding"/>
    <property type="evidence" value="ECO:0007669"/>
    <property type="project" value="UniProtKB-KW"/>
</dbReference>
<evidence type="ECO:0000313" key="7">
    <source>
        <dbReference type="Proteomes" id="UP000092578"/>
    </source>
</evidence>
<evidence type="ECO:0000256" key="1">
    <source>
        <dbReference type="ARBA" id="ARBA00022741"/>
    </source>
</evidence>